<evidence type="ECO:0008006" key="4">
    <source>
        <dbReference type="Google" id="ProtNLM"/>
    </source>
</evidence>
<keyword evidence="1" id="KW-0812">Transmembrane</keyword>
<dbReference type="EMBL" id="JACEIP010000001">
    <property type="protein sequence ID" value="MBA4541311.1"/>
    <property type="molecule type" value="Genomic_DNA"/>
</dbReference>
<dbReference type="Proteomes" id="UP000530514">
    <property type="component" value="Unassembled WGS sequence"/>
</dbReference>
<proteinExistence type="predicted"/>
<name>A0A7W1X751_9BACL</name>
<evidence type="ECO:0000313" key="3">
    <source>
        <dbReference type="Proteomes" id="UP000530514"/>
    </source>
</evidence>
<keyword evidence="1" id="KW-0472">Membrane</keyword>
<comment type="caution">
    <text evidence="2">The sequence shown here is derived from an EMBL/GenBank/DDBJ whole genome shotgun (WGS) entry which is preliminary data.</text>
</comment>
<sequence length="618" mass="70338">MKQELHTRRRYYERFQVEDVINFFSGQLLQAKSPDGAQVFLQSIKVTRRPLPSGYKDVFRRMQHPHLAPILDVMEEDEQLILVHPPFSGDPLPLIVNKERAMDPEAAVRVVSKCLKTLRDLDRLPVSLSATLDPKNILLNGQKPLILFYYMKEPGKSGHDEKWRELLFYLLTGHAPMGGLKQSERQLEAKKIPPKIVKFAMFALDRKNGLEDFSVQVERHVNSAEGSHLSRRARRSRKKKVVTTVVVAAAALVLVSLTVTKWYAGYSDAKDSTLANMFAPITQDDKQNGAGNGQLFQSITFNDQNNSFKYPYPIKPNSAIQGSFILNQLNGFTGYLETPDKSDILGLAVDKEGKIKLYDIMKGQYIPIGDSGDQYRVEAGKKYNFELYYFPNEPIRLSIEEEGKSKKWMAVVVTRLSGDYTLHFRGGNGVKFFYPDVNQVTNQNMFEQMWMNQQPWRIDFGQALLDVDSQGRNQLGVYPLSQVRLDASASSSFLFVPPQEKGSYSVEIEAVDNSHFRLVWDKKTNKFALYKIGDQPQKVAEQEVPWKSIEDGEPLQVSITSNFNQLSVNLTYDSNSVALTYTNDTPVMIEDITLRDAEGFRLVENKTEQQDEKGDRES</sequence>
<dbReference type="SUPFAM" id="SSF56112">
    <property type="entry name" value="Protein kinase-like (PK-like)"/>
    <property type="match status" value="1"/>
</dbReference>
<dbReference type="InterPro" id="IPR011009">
    <property type="entry name" value="Kinase-like_dom_sf"/>
</dbReference>
<organism evidence="2 3">
    <name type="scientific">Thermoactinomyces daqus</name>
    <dbReference type="NCBI Taxonomy" id="1329516"/>
    <lineage>
        <taxon>Bacteria</taxon>
        <taxon>Bacillati</taxon>
        <taxon>Bacillota</taxon>
        <taxon>Bacilli</taxon>
        <taxon>Bacillales</taxon>
        <taxon>Thermoactinomycetaceae</taxon>
        <taxon>Thermoactinomyces</taxon>
    </lineage>
</organism>
<evidence type="ECO:0000313" key="2">
    <source>
        <dbReference type="EMBL" id="MBA4541311.1"/>
    </source>
</evidence>
<reference evidence="2 3" key="1">
    <citation type="submission" date="2020-07" db="EMBL/GenBank/DDBJ databases">
        <authorList>
            <person name="Feng H."/>
        </authorList>
    </citation>
    <scope>NUCLEOTIDE SEQUENCE [LARGE SCALE GENOMIC DNA]</scope>
    <source>
        <strain evidence="3">s-11</strain>
    </source>
</reference>
<keyword evidence="3" id="KW-1185">Reference proteome</keyword>
<dbReference type="AlphaFoldDB" id="A0A7W1X751"/>
<evidence type="ECO:0000256" key="1">
    <source>
        <dbReference type="SAM" id="Phobius"/>
    </source>
</evidence>
<accession>A0A7W1X751</accession>
<keyword evidence="1" id="KW-1133">Transmembrane helix</keyword>
<feature type="transmembrane region" description="Helical" evidence="1">
    <location>
        <begin position="241"/>
        <end position="264"/>
    </location>
</feature>
<protein>
    <recommendedName>
        <fullName evidence="4">Protein kinase domain-containing protein</fullName>
    </recommendedName>
</protein>
<gene>
    <name evidence="2" type="ORF">H1164_00085</name>
</gene>
<dbReference type="RefSeq" id="WP_181735387.1">
    <property type="nucleotide sequence ID" value="NZ_JACEIP010000001.1"/>
</dbReference>